<dbReference type="OrthoDB" id="2492254at2759"/>
<organism evidence="2 3">
    <name type="scientific">Funneliformis geosporum</name>
    <dbReference type="NCBI Taxonomy" id="1117311"/>
    <lineage>
        <taxon>Eukaryota</taxon>
        <taxon>Fungi</taxon>
        <taxon>Fungi incertae sedis</taxon>
        <taxon>Mucoromycota</taxon>
        <taxon>Glomeromycotina</taxon>
        <taxon>Glomeromycetes</taxon>
        <taxon>Glomerales</taxon>
        <taxon>Glomeraceae</taxon>
        <taxon>Funneliformis</taxon>
    </lineage>
</organism>
<reference evidence="2" key="1">
    <citation type="submission" date="2022-08" db="EMBL/GenBank/DDBJ databases">
        <authorList>
            <person name="Kallberg Y."/>
            <person name="Tangrot J."/>
            <person name="Rosling A."/>
        </authorList>
    </citation>
    <scope>NUCLEOTIDE SEQUENCE</scope>
    <source>
        <strain evidence="2">Wild A</strain>
    </source>
</reference>
<keyword evidence="1" id="KW-1133">Transmembrane helix</keyword>
<sequence length="219" mass="25521">MKTKNLLIWILIIVILLGGGVLIYKFSSSKSETLPADLPNPNGKLSQAELEKYLLEKRLDLQKYFVFNLGEEVKLKKYKIDSTFLSNIREVVPSLSTHLTRLIGEPKEFQKFVPETDYNELLLALFSETEAFSIEDYINKYSSEGKITEKDIENFKKIKEGQKKDIEKANNNFLKGIKEEKDKSSFYRWLIIFEELAQKLGMKNEKDIENAYMMKNKIN</sequence>
<keyword evidence="1" id="KW-0472">Membrane</keyword>
<accession>A0A9W4SFL8</accession>
<keyword evidence="3" id="KW-1185">Reference proteome</keyword>
<protein>
    <submittedName>
        <fullName evidence="2">18442_t:CDS:1</fullName>
    </submittedName>
</protein>
<feature type="transmembrane region" description="Helical" evidence="1">
    <location>
        <begin position="6"/>
        <end position="24"/>
    </location>
</feature>
<name>A0A9W4SFL8_9GLOM</name>
<dbReference type="Proteomes" id="UP001153678">
    <property type="component" value="Unassembled WGS sequence"/>
</dbReference>
<comment type="caution">
    <text evidence="2">The sequence shown here is derived from an EMBL/GenBank/DDBJ whole genome shotgun (WGS) entry which is preliminary data.</text>
</comment>
<dbReference type="EMBL" id="CAMKVN010000413">
    <property type="protein sequence ID" value="CAI2167676.1"/>
    <property type="molecule type" value="Genomic_DNA"/>
</dbReference>
<gene>
    <name evidence="2" type="ORF">FWILDA_LOCUS3195</name>
</gene>
<evidence type="ECO:0000313" key="3">
    <source>
        <dbReference type="Proteomes" id="UP001153678"/>
    </source>
</evidence>
<evidence type="ECO:0000313" key="2">
    <source>
        <dbReference type="EMBL" id="CAI2167676.1"/>
    </source>
</evidence>
<dbReference type="AlphaFoldDB" id="A0A9W4SFL8"/>
<proteinExistence type="predicted"/>
<keyword evidence="1" id="KW-0812">Transmembrane</keyword>
<evidence type="ECO:0000256" key="1">
    <source>
        <dbReference type="SAM" id="Phobius"/>
    </source>
</evidence>